<accession>A0A1G8YGH5</accession>
<sequence length="163" mass="15753">MPISAPSRRAGCLLLAYSLAACGTTATGGAPAPTTTTTTTVSSAAPTLTAADGANYAACADGTCEVTIPGPVDIAVQSHTFSVTEVTADGITFAVAYGGYELGASPKASCGNAYVFRLGESAGGMTGGSCGDPAKPPAAVPGAFVVQLAAVSEGMAVLRMVAG</sequence>
<dbReference type="EMBL" id="FNET01000004">
    <property type="protein sequence ID" value="SDK01170.1"/>
    <property type="molecule type" value="Genomic_DNA"/>
</dbReference>
<feature type="signal peptide" evidence="1">
    <location>
        <begin position="1"/>
        <end position="32"/>
    </location>
</feature>
<feature type="chain" id="PRO_5011793097" description="Lipoprotein" evidence="1">
    <location>
        <begin position="33"/>
        <end position="163"/>
    </location>
</feature>
<dbReference type="RefSeq" id="WP_090005668.1">
    <property type="nucleotide sequence ID" value="NZ_FNET01000004.1"/>
</dbReference>
<dbReference type="AlphaFoldDB" id="A0A1G8YGH5"/>
<protein>
    <recommendedName>
        <fullName evidence="4">Lipoprotein</fullName>
    </recommendedName>
</protein>
<reference evidence="3" key="1">
    <citation type="submission" date="2016-10" db="EMBL/GenBank/DDBJ databases">
        <authorList>
            <person name="Varghese N."/>
            <person name="Submissions S."/>
        </authorList>
    </citation>
    <scope>NUCLEOTIDE SEQUENCE [LARGE SCALE GENOMIC DNA]</scope>
    <source>
        <strain evidence="3">DSM 44796</strain>
    </source>
</reference>
<evidence type="ECO:0000313" key="2">
    <source>
        <dbReference type="EMBL" id="SDK01170.1"/>
    </source>
</evidence>
<evidence type="ECO:0000313" key="3">
    <source>
        <dbReference type="Proteomes" id="UP000199682"/>
    </source>
</evidence>
<evidence type="ECO:0008006" key="4">
    <source>
        <dbReference type="Google" id="ProtNLM"/>
    </source>
</evidence>
<proteinExistence type="predicted"/>
<evidence type="ECO:0000256" key="1">
    <source>
        <dbReference type="SAM" id="SignalP"/>
    </source>
</evidence>
<organism evidence="2 3">
    <name type="scientific">Lentzea albidocapillata subsp. violacea</name>
    <dbReference type="NCBI Taxonomy" id="128104"/>
    <lineage>
        <taxon>Bacteria</taxon>
        <taxon>Bacillati</taxon>
        <taxon>Actinomycetota</taxon>
        <taxon>Actinomycetes</taxon>
        <taxon>Pseudonocardiales</taxon>
        <taxon>Pseudonocardiaceae</taxon>
        <taxon>Lentzea</taxon>
    </lineage>
</organism>
<name>A0A1G8YGH5_9PSEU</name>
<dbReference type="Proteomes" id="UP000199682">
    <property type="component" value="Unassembled WGS sequence"/>
</dbReference>
<gene>
    <name evidence="2" type="ORF">SAMN04488074_10424</name>
</gene>
<keyword evidence="1" id="KW-0732">Signal</keyword>